<reference evidence="2 3" key="1">
    <citation type="submission" date="2023-11" db="EMBL/GenBank/DDBJ databases">
        <title>A Novel Polar Bacteriovorax (B. antarcticus) Isolated from the Biocrust in Antarctica.</title>
        <authorList>
            <person name="Mun W."/>
            <person name="Choi S.Y."/>
            <person name="Mitchell R.J."/>
        </authorList>
    </citation>
    <scope>NUCLEOTIDE SEQUENCE [LARGE SCALE GENOMIC DNA]</scope>
    <source>
        <strain evidence="2 3">PP10</strain>
    </source>
</reference>
<organism evidence="2 3">
    <name type="scientific">Bacteriovorax antarcticus</name>
    <dbReference type="NCBI Taxonomy" id="3088717"/>
    <lineage>
        <taxon>Bacteria</taxon>
        <taxon>Pseudomonadati</taxon>
        <taxon>Bdellovibrionota</taxon>
        <taxon>Bacteriovoracia</taxon>
        <taxon>Bacteriovoracales</taxon>
        <taxon>Bacteriovoracaceae</taxon>
        <taxon>Bacteriovorax</taxon>
    </lineage>
</organism>
<accession>A0ABU5VS65</accession>
<dbReference type="InterPro" id="IPR038765">
    <property type="entry name" value="Papain-like_cys_pep_sf"/>
</dbReference>
<proteinExistence type="predicted"/>
<dbReference type="Proteomes" id="UP001302274">
    <property type="component" value="Unassembled WGS sequence"/>
</dbReference>
<name>A0ABU5VS65_9BACT</name>
<protein>
    <recommendedName>
        <fullName evidence="4">Peptidase C1A papain C-terminal domain-containing protein</fullName>
    </recommendedName>
</protein>
<keyword evidence="1" id="KW-0732">Signal</keyword>
<feature type="signal peptide" evidence="1">
    <location>
        <begin position="1"/>
        <end position="17"/>
    </location>
</feature>
<comment type="caution">
    <text evidence="2">The sequence shown here is derived from an EMBL/GenBank/DDBJ whole genome shotgun (WGS) entry which is preliminary data.</text>
</comment>
<evidence type="ECO:0008006" key="4">
    <source>
        <dbReference type="Google" id="ProtNLM"/>
    </source>
</evidence>
<evidence type="ECO:0000256" key="1">
    <source>
        <dbReference type="SAM" id="SignalP"/>
    </source>
</evidence>
<gene>
    <name evidence="2" type="ORF">SHI21_06800</name>
</gene>
<dbReference type="Gene3D" id="3.90.70.10">
    <property type="entry name" value="Cysteine proteinases"/>
    <property type="match status" value="1"/>
</dbReference>
<sequence length="408" mass="44749">MKTIILFSFILISNANADCSPKDLTDPDYLKSVGKEGLIKHFQTPRDQDGVGWCGAYAPADSLSFAIGEPISSLDVSINEYANQGANPRTSNKVAGKRLEELRGISPLSATDIARTNGYCPESVIPSNQTSSSNLGHSAILKLMETFQKIHDDYVIKGRPADYCASCTENYEKVIKPSLPGVTADMIKDVLNRNQYDSLASFRDLLNQLCEGRRVKVDPQVDLIYKSSLGSKTIANVIDEAFENNSMPSIGMNTSFFANAESLPGGHGAHELMIVGRRMGTNGKCEYQVRNSWGRGCTYYQPAIAAKCEPEKGSFWMDQDQLQTGVTDVLVIKNERMRAVKEKETIFKDIFNSGSKQTDNDSIFSKLPTESDISSFMGKVSETAAKVAKGISEGVSSIWKSLSNAFKY</sequence>
<feature type="chain" id="PRO_5046354792" description="Peptidase C1A papain C-terminal domain-containing protein" evidence="1">
    <location>
        <begin position="18"/>
        <end position="408"/>
    </location>
</feature>
<evidence type="ECO:0000313" key="3">
    <source>
        <dbReference type="Proteomes" id="UP001302274"/>
    </source>
</evidence>
<evidence type="ECO:0000313" key="2">
    <source>
        <dbReference type="EMBL" id="MEA9355900.1"/>
    </source>
</evidence>
<dbReference type="RefSeq" id="WP_323575543.1">
    <property type="nucleotide sequence ID" value="NZ_JAYGJQ010000001.1"/>
</dbReference>
<dbReference type="EMBL" id="JAYGJQ010000001">
    <property type="protein sequence ID" value="MEA9355900.1"/>
    <property type="molecule type" value="Genomic_DNA"/>
</dbReference>
<keyword evidence="3" id="KW-1185">Reference proteome</keyword>
<dbReference type="SUPFAM" id="SSF54001">
    <property type="entry name" value="Cysteine proteinases"/>
    <property type="match status" value="1"/>
</dbReference>